<sequence>MDNTEECSWCYEPIERGYSYIHINNGKVFCSYYCFEKYAYEHLDAKLDILGKEEEN</sequence>
<name>A0A0A7DMW9_9CAUD</name>
<proteinExistence type="predicted"/>
<gene>
    <name evidence="1" type="ORF">LDL_058</name>
</gene>
<keyword evidence="2" id="KW-1185">Reference proteome</keyword>
<protein>
    <recommendedName>
        <fullName evidence="3">TRASH domain-containing protein</fullName>
    </recommendedName>
</protein>
<dbReference type="KEGG" id="vg:23681261"/>
<dbReference type="RefSeq" id="YP_009126500.1">
    <property type="nucleotide sequence ID" value="NC_026609.1"/>
</dbReference>
<dbReference type="EMBL" id="KM514685">
    <property type="protein sequence ID" value="AIS73916.1"/>
    <property type="molecule type" value="Genomic_DNA"/>
</dbReference>
<evidence type="ECO:0008006" key="3">
    <source>
        <dbReference type="Google" id="ProtNLM"/>
    </source>
</evidence>
<accession>A0A0A7DMW9</accession>
<reference evidence="1 2" key="1">
    <citation type="journal article" date="2014" name="Appl. Environ. Microbiol.">
        <title>Genome and proteome analysis of bacteriophage Ldl1 reveals the existence of a novel phage group infecting Lactobacillus delbrueckii subsp. Lactis.</title>
        <authorList>
            <person name="Casey E."/>
            <person name="Mahony J."/>
            <person name="Neve H."/>
            <person name="Noben J.P."/>
            <person name="Bello F.D."/>
            <person name="van Sinderen D."/>
        </authorList>
    </citation>
    <scope>NUCLEOTIDE SEQUENCE [LARGE SCALE GENOMIC DNA]</scope>
    <source>
        <strain evidence="1">Ldl1</strain>
    </source>
</reference>
<evidence type="ECO:0000313" key="2">
    <source>
        <dbReference type="Proteomes" id="UP000030928"/>
    </source>
</evidence>
<dbReference type="GeneID" id="23681261"/>
<evidence type="ECO:0000313" key="1">
    <source>
        <dbReference type="EMBL" id="AIS73916.1"/>
    </source>
</evidence>
<organism evidence="1 2">
    <name type="scientific">Lactobacillus phage Ldl1</name>
    <dbReference type="NCBI Taxonomy" id="1552735"/>
    <lineage>
        <taxon>Viruses</taxon>
        <taxon>Duplodnaviria</taxon>
        <taxon>Heunggongvirae</taxon>
        <taxon>Uroviricota</taxon>
        <taxon>Caudoviricetes</taxon>
        <taxon>Tybeckvirinae</taxon>
        <taxon>Lidleunavirus</taxon>
        <taxon>Lidleunavirus Ldl1</taxon>
    </lineage>
</organism>
<dbReference type="Proteomes" id="UP000030928">
    <property type="component" value="Segment"/>
</dbReference>